<dbReference type="RefSeq" id="WP_130508794.1">
    <property type="nucleotide sequence ID" value="NZ_SHKY01000001.1"/>
</dbReference>
<evidence type="ECO:0000313" key="3">
    <source>
        <dbReference type="Proteomes" id="UP000292564"/>
    </source>
</evidence>
<evidence type="ECO:0000313" key="2">
    <source>
        <dbReference type="EMBL" id="RZU49771.1"/>
    </source>
</evidence>
<keyword evidence="1" id="KW-0812">Transmembrane</keyword>
<dbReference type="GO" id="GO:0032259">
    <property type="term" value="P:methylation"/>
    <property type="evidence" value="ECO:0007669"/>
    <property type="project" value="UniProtKB-KW"/>
</dbReference>
<dbReference type="Pfam" id="PF13578">
    <property type="entry name" value="Methyltransf_24"/>
    <property type="match status" value="1"/>
</dbReference>
<dbReference type="AlphaFoldDB" id="A0A4Q7ZHB2"/>
<keyword evidence="1" id="KW-1133">Transmembrane helix</keyword>
<protein>
    <submittedName>
        <fullName evidence="2">Methyltransferase family protein</fullName>
    </submittedName>
</protein>
<keyword evidence="1" id="KW-0472">Membrane</keyword>
<gene>
    <name evidence="2" type="ORF">EV385_1525</name>
</gene>
<keyword evidence="3" id="KW-1185">Reference proteome</keyword>
<evidence type="ECO:0000256" key="1">
    <source>
        <dbReference type="SAM" id="Phobius"/>
    </source>
</evidence>
<dbReference type="OrthoDB" id="823440at2"/>
<dbReference type="EMBL" id="SHKY01000001">
    <property type="protein sequence ID" value="RZU49771.1"/>
    <property type="molecule type" value="Genomic_DNA"/>
</dbReference>
<keyword evidence="2" id="KW-0808">Transferase</keyword>
<dbReference type="GO" id="GO:0008168">
    <property type="term" value="F:methyltransferase activity"/>
    <property type="evidence" value="ECO:0007669"/>
    <property type="project" value="UniProtKB-KW"/>
</dbReference>
<sequence length="343" mass="35663">MNTLVRFARGQIARLHSLTSRQGMALITIVVLCLGVAGASAAGQGAVAMTLLAGLLGAALVGLLQLSRRLGGLIRAQRASLRDLRVLLEETQRRLVATGETERVAAATRHRDLTARLARDDRDAQEVTRLLLREQSSEAEAALQVYRLVTPRAPMPFSADAGCGAADLLGLLHLVRARRPAVAVTLGAGSAAVWLAYAVEAAGGRLVAVEHDRDAAERIRALAAAHGLTQVAEVVHAPLSDARPGSDTAGWYEWTALTDVRDVDLLVVDGPAGMATARRVGAALRVFGPRLTGDAVVVVDDGPGARAASTALGASLPEFPGVGRFTALAYVPPPAATMSAVPS</sequence>
<feature type="transmembrane region" description="Helical" evidence="1">
    <location>
        <begin position="47"/>
        <end position="66"/>
    </location>
</feature>
<comment type="caution">
    <text evidence="2">The sequence shown here is derived from an EMBL/GenBank/DDBJ whole genome shotgun (WGS) entry which is preliminary data.</text>
</comment>
<reference evidence="2 3" key="1">
    <citation type="submission" date="2019-02" db="EMBL/GenBank/DDBJ databases">
        <title>Sequencing the genomes of 1000 actinobacteria strains.</title>
        <authorList>
            <person name="Klenk H.-P."/>
        </authorList>
    </citation>
    <scope>NUCLEOTIDE SEQUENCE [LARGE SCALE GENOMIC DNA]</scope>
    <source>
        <strain evidence="2 3">DSM 45162</strain>
    </source>
</reference>
<proteinExistence type="predicted"/>
<name>A0A4Q7ZHB2_9ACTN</name>
<keyword evidence="2" id="KW-0489">Methyltransferase</keyword>
<dbReference type="InterPro" id="IPR029063">
    <property type="entry name" value="SAM-dependent_MTases_sf"/>
</dbReference>
<organism evidence="2 3">
    <name type="scientific">Krasilnikovia cinnamomea</name>
    <dbReference type="NCBI Taxonomy" id="349313"/>
    <lineage>
        <taxon>Bacteria</taxon>
        <taxon>Bacillati</taxon>
        <taxon>Actinomycetota</taxon>
        <taxon>Actinomycetes</taxon>
        <taxon>Micromonosporales</taxon>
        <taxon>Micromonosporaceae</taxon>
        <taxon>Krasilnikovia</taxon>
    </lineage>
</organism>
<accession>A0A4Q7ZHB2</accession>
<dbReference type="Gene3D" id="3.40.50.150">
    <property type="entry name" value="Vaccinia Virus protein VP39"/>
    <property type="match status" value="1"/>
</dbReference>
<dbReference type="SUPFAM" id="SSF53335">
    <property type="entry name" value="S-adenosyl-L-methionine-dependent methyltransferases"/>
    <property type="match status" value="1"/>
</dbReference>
<feature type="transmembrane region" description="Helical" evidence="1">
    <location>
        <begin position="23"/>
        <end position="41"/>
    </location>
</feature>
<dbReference type="Proteomes" id="UP000292564">
    <property type="component" value="Unassembled WGS sequence"/>
</dbReference>